<sequence length="365" mass="41360">MVSNTSIKCVEHPEIIDCQTSFAPSDRVDAGLNRGTIRTCNKNFCQSACAVRYTPYAARFTPYAVRFTPSTLRCTQPALRRTPPALRRTPPALRRTPSALRRTPSAILLPPSTLRLPPSREKEDRPRPCPCRTEEQQTNAGNEIRNEHLPPVSAVSSFLTPDFDLSHPVYTPLQWLFSLKEPSSKLFRWRLKLEEYDYEIHYKKGTANANADALSRVEIQNNETNSPNSPNSPSIDYLTDPEQVRQILGWEQCSTPPIHVDPRTIISDPDEIQRVIGEKLENAGVENDTMSVIDELVNRRHDELVQDRSDQSLVVNLDESDRLTEDSSVAPTVHSNYEGNTTFAIPISDKPVNHSNHQIRHQYRS</sequence>
<dbReference type="EMBL" id="CADCXU010030478">
    <property type="protein sequence ID" value="CAB0016594.1"/>
    <property type="molecule type" value="Genomic_DNA"/>
</dbReference>
<evidence type="ECO:0000256" key="1">
    <source>
        <dbReference type="SAM" id="MobiDB-lite"/>
    </source>
</evidence>
<protein>
    <recommendedName>
        <fullName evidence="4">Reverse transcriptase RNase H-like domain-containing protein</fullName>
    </recommendedName>
</protein>
<evidence type="ECO:0000313" key="3">
    <source>
        <dbReference type="Proteomes" id="UP000479000"/>
    </source>
</evidence>
<evidence type="ECO:0000313" key="2">
    <source>
        <dbReference type="EMBL" id="CAB0016594.1"/>
    </source>
</evidence>
<dbReference type="AlphaFoldDB" id="A0A6H5HIP4"/>
<dbReference type="OrthoDB" id="6772096at2759"/>
<feature type="compositionally biased region" description="Basic and acidic residues" evidence="1">
    <location>
        <begin position="118"/>
        <end position="135"/>
    </location>
</feature>
<name>A0A6H5HIP4_9HEMI</name>
<feature type="region of interest" description="Disordered" evidence="1">
    <location>
        <begin position="110"/>
        <end position="138"/>
    </location>
</feature>
<proteinExistence type="predicted"/>
<dbReference type="Proteomes" id="UP000479000">
    <property type="component" value="Unassembled WGS sequence"/>
</dbReference>
<accession>A0A6H5HIP4</accession>
<keyword evidence="3" id="KW-1185">Reference proteome</keyword>
<organism evidence="2 3">
    <name type="scientific">Nesidiocoris tenuis</name>
    <dbReference type="NCBI Taxonomy" id="355587"/>
    <lineage>
        <taxon>Eukaryota</taxon>
        <taxon>Metazoa</taxon>
        <taxon>Ecdysozoa</taxon>
        <taxon>Arthropoda</taxon>
        <taxon>Hexapoda</taxon>
        <taxon>Insecta</taxon>
        <taxon>Pterygota</taxon>
        <taxon>Neoptera</taxon>
        <taxon>Paraneoptera</taxon>
        <taxon>Hemiptera</taxon>
        <taxon>Heteroptera</taxon>
        <taxon>Panheteroptera</taxon>
        <taxon>Cimicomorpha</taxon>
        <taxon>Miridae</taxon>
        <taxon>Dicyphina</taxon>
        <taxon>Nesidiocoris</taxon>
    </lineage>
</organism>
<gene>
    <name evidence="2" type="ORF">NTEN_LOCUS20757</name>
</gene>
<reference evidence="2 3" key="1">
    <citation type="submission" date="2020-02" db="EMBL/GenBank/DDBJ databases">
        <authorList>
            <person name="Ferguson B K."/>
        </authorList>
    </citation>
    <scope>NUCLEOTIDE SEQUENCE [LARGE SCALE GENOMIC DNA]</scope>
</reference>
<evidence type="ECO:0008006" key="4">
    <source>
        <dbReference type="Google" id="ProtNLM"/>
    </source>
</evidence>